<dbReference type="PATRIC" id="fig|1280948.3.peg.2087"/>
<dbReference type="RefSeq" id="WP_035552153.1">
    <property type="nucleotide sequence ID" value="NZ_AWFH01000023.1"/>
</dbReference>
<gene>
    <name evidence="2" type="ORF">HY36_05155</name>
</gene>
<keyword evidence="3" id="KW-1185">Reference proteome</keyword>
<protein>
    <recommendedName>
        <fullName evidence="4">Biopolymer transporter ExbD</fullName>
    </recommendedName>
</protein>
<dbReference type="AlphaFoldDB" id="A0A059E0D1"/>
<evidence type="ECO:0000256" key="1">
    <source>
        <dbReference type="SAM" id="Phobius"/>
    </source>
</evidence>
<dbReference type="OrthoDB" id="8479787at2"/>
<keyword evidence="1" id="KW-0812">Transmembrane</keyword>
<dbReference type="STRING" id="1280948.HY36_05155"/>
<dbReference type="eggNOG" id="COG0848">
    <property type="taxonomic scope" value="Bacteria"/>
</dbReference>
<dbReference type="EMBL" id="AWFH01000023">
    <property type="protein sequence ID" value="KCZ60368.1"/>
    <property type="molecule type" value="Genomic_DNA"/>
</dbReference>
<name>A0A059E0D1_9PROT</name>
<dbReference type="Proteomes" id="UP000024547">
    <property type="component" value="Unassembled WGS sequence"/>
</dbReference>
<keyword evidence="1" id="KW-0472">Membrane</keyword>
<sequence>MKRLRQKPQRDPVISLINIVFLILIFFMVAGSLSSPPDPSIKFVQTQNLECCVPPNAISVDEFGHFTQSGGVITIDKLVAEHRDQSEPLRLLPDRELPAKRLLQRIKQLRVRGLTDIIIVTEDTSK</sequence>
<keyword evidence="1" id="KW-1133">Transmembrane helix</keyword>
<proteinExistence type="predicted"/>
<evidence type="ECO:0000313" key="2">
    <source>
        <dbReference type="EMBL" id="KCZ60368.1"/>
    </source>
</evidence>
<feature type="transmembrane region" description="Helical" evidence="1">
    <location>
        <begin position="12"/>
        <end position="33"/>
    </location>
</feature>
<accession>A0A059E0D1</accession>
<evidence type="ECO:0000313" key="3">
    <source>
        <dbReference type="Proteomes" id="UP000024547"/>
    </source>
</evidence>
<comment type="caution">
    <text evidence="2">The sequence shown here is derived from an EMBL/GenBank/DDBJ whole genome shotgun (WGS) entry which is preliminary data.</text>
</comment>
<evidence type="ECO:0008006" key="4">
    <source>
        <dbReference type="Google" id="ProtNLM"/>
    </source>
</evidence>
<organism evidence="2 3">
    <name type="scientific">Hyphomonas atlantica</name>
    <dbReference type="NCBI Taxonomy" id="1280948"/>
    <lineage>
        <taxon>Bacteria</taxon>
        <taxon>Pseudomonadati</taxon>
        <taxon>Pseudomonadota</taxon>
        <taxon>Alphaproteobacteria</taxon>
        <taxon>Hyphomonadales</taxon>
        <taxon>Hyphomonadaceae</taxon>
        <taxon>Hyphomonas</taxon>
    </lineage>
</organism>
<reference evidence="2 3" key="1">
    <citation type="journal article" date="2014" name="Antonie Van Leeuwenhoek">
        <title>Hyphomonas beringensis sp. nov. and Hyphomonas chukchiensis sp. nov., isolated from surface seawater of the Bering Sea and Chukchi Sea.</title>
        <authorList>
            <person name="Li C."/>
            <person name="Lai Q."/>
            <person name="Li G."/>
            <person name="Dong C."/>
            <person name="Wang J."/>
            <person name="Liao Y."/>
            <person name="Shao Z."/>
        </authorList>
    </citation>
    <scope>NUCLEOTIDE SEQUENCE [LARGE SCALE GENOMIC DNA]</scope>
    <source>
        <strain evidence="2 3">22II1-22F38</strain>
    </source>
</reference>
<dbReference type="GeneID" id="92501107"/>